<reference evidence="2 3" key="1">
    <citation type="submission" date="2018-02" db="EMBL/GenBank/DDBJ databases">
        <title>Draft genome sequence of Streptococcus oricebi CCUG 70868T type strain.</title>
        <authorList>
            <person name="Mendez V."/>
            <person name="Salva-Serra F."/>
            <person name="Jaen-Luchoro D."/>
            <person name="Gonzales-Siles L."/>
            <person name="Karlsson R."/>
            <person name="Engstrom-Jakobsson H."/>
            <person name="Busquets A."/>
            <person name="Gomila M."/>
            <person name="Pineiro-Iglesias B."/>
            <person name="Bennasar-Figueras A."/>
            <person name="Seeger M."/>
            <person name="Moore E."/>
        </authorList>
    </citation>
    <scope>NUCLEOTIDE SEQUENCE [LARGE SCALE GENOMIC DNA]</scope>
    <source>
        <strain evidence="2 3">CCUG 70868</strain>
    </source>
</reference>
<comment type="caution">
    <text evidence="2">The sequence shown here is derived from an EMBL/GenBank/DDBJ whole genome shotgun (WGS) entry which is preliminary data.</text>
</comment>
<evidence type="ECO:0000313" key="2">
    <source>
        <dbReference type="EMBL" id="MBP2623108.1"/>
    </source>
</evidence>
<evidence type="ECO:0000259" key="1">
    <source>
        <dbReference type="Pfam" id="PF02558"/>
    </source>
</evidence>
<keyword evidence="3" id="KW-1185">Reference proteome</keyword>
<organism evidence="2 3">
    <name type="scientific">Streptococcus oricebi</name>
    <dbReference type="NCBI Taxonomy" id="1547447"/>
    <lineage>
        <taxon>Bacteria</taxon>
        <taxon>Bacillati</taxon>
        <taxon>Bacillota</taxon>
        <taxon>Bacilli</taxon>
        <taxon>Lactobacillales</taxon>
        <taxon>Streptococcaceae</taxon>
        <taxon>Streptococcus</taxon>
    </lineage>
</organism>
<accession>A0ABS5B2Q0</accession>
<dbReference type="InterPro" id="IPR036291">
    <property type="entry name" value="NAD(P)-bd_dom_sf"/>
</dbReference>
<feature type="domain" description="Ketopantoate reductase N-terminal" evidence="1">
    <location>
        <begin position="3"/>
        <end position="47"/>
    </location>
</feature>
<gene>
    <name evidence="2" type="ORF">C4K46_04045</name>
</gene>
<dbReference type="Proteomes" id="UP001519296">
    <property type="component" value="Unassembled WGS sequence"/>
</dbReference>
<dbReference type="SUPFAM" id="SSF51735">
    <property type="entry name" value="NAD(P)-binding Rossmann-fold domains"/>
    <property type="match status" value="1"/>
</dbReference>
<dbReference type="EMBL" id="PRDG01000002">
    <property type="protein sequence ID" value="MBP2623108.1"/>
    <property type="molecule type" value="Genomic_DNA"/>
</dbReference>
<dbReference type="Gene3D" id="3.40.50.720">
    <property type="entry name" value="NAD(P)-binding Rossmann-like Domain"/>
    <property type="match status" value="1"/>
</dbReference>
<protein>
    <recommendedName>
        <fullName evidence="1">Ketopantoate reductase N-terminal domain-containing protein</fullName>
    </recommendedName>
</protein>
<name>A0ABS5B2Q0_9STRE</name>
<dbReference type="Pfam" id="PF02558">
    <property type="entry name" value="ApbA"/>
    <property type="match status" value="1"/>
</dbReference>
<dbReference type="InterPro" id="IPR013332">
    <property type="entry name" value="KPR_N"/>
</dbReference>
<sequence>MKVLIYGAGTIGLTYAWLLSRKNEVDVLVREQKLKKYQAGFRLFLKDLRKRAGIPRISFSATTSEQS</sequence>
<evidence type="ECO:0000313" key="3">
    <source>
        <dbReference type="Proteomes" id="UP001519296"/>
    </source>
</evidence>
<dbReference type="RefSeq" id="WP_209627592.1">
    <property type="nucleotide sequence ID" value="NZ_PRDG01000002.1"/>
</dbReference>
<proteinExistence type="predicted"/>